<dbReference type="PANTHER" id="PTHR43236:SF2">
    <property type="entry name" value="BLL0069 PROTEIN"/>
    <property type="match status" value="1"/>
</dbReference>
<comment type="caution">
    <text evidence="2">The sequence shown here is derived from an EMBL/GenBank/DDBJ whole genome shotgun (WGS) entry which is preliminary data.</text>
</comment>
<feature type="domain" description="IrrE N-terminal-like" evidence="1">
    <location>
        <begin position="62"/>
        <end position="154"/>
    </location>
</feature>
<dbReference type="AlphaFoldDB" id="A0A941BCY1"/>
<dbReference type="InterPro" id="IPR052345">
    <property type="entry name" value="Rad_response_metalloprotease"/>
</dbReference>
<dbReference type="Gene3D" id="1.10.10.2910">
    <property type="match status" value="1"/>
</dbReference>
<evidence type="ECO:0000313" key="2">
    <source>
        <dbReference type="EMBL" id="MBQ0932415.1"/>
    </source>
</evidence>
<reference evidence="2 3" key="1">
    <citation type="submission" date="2021-04" db="EMBL/GenBank/DDBJ databases">
        <title>The genome sequence of Ideonella sp. 3Y2.</title>
        <authorList>
            <person name="Liu Y."/>
        </authorList>
    </citation>
    <scope>NUCLEOTIDE SEQUENCE [LARGE SCALE GENOMIC DNA]</scope>
    <source>
        <strain evidence="2 3">3Y2</strain>
    </source>
</reference>
<evidence type="ECO:0000313" key="3">
    <source>
        <dbReference type="Proteomes" id="UP000676246"/>
    </source>
</evidence>
<dbReference type="RefSeq" id="WP_210855994.1">
    <property type="nucleotide sequence ID" value="NZ_JAGQDD010000016.1"/>
</dbReference>
<dbReference type="Pfam" id="PF06114">
    <property type="entry name" value="Peptidase_M78"/>
    <property type="match status" value="1"/>
</dbReference>
<dbReference type="Proteomes" id="UP000676246">
    <property type="component" value="Unassembled WGS sequence"/>
</dbReference>
<name>A0A941BCY1_9BURK</name>
<dbReference type="PANTHER" id="PTHR43236">
    <property type="entry name" value="ANTITOXIN HIGA1"/>
    <property type="match status" value="1"/>
</dbReference>
<keyword evidence="3" id="KW-1185">Reference proteome</keyword>
<dbReference type="InterPro" id="IPR010359">
    <property type="entry name" value="IrrE_HExxH"/>
</dbReference>
<organism evidence="2 3">
    <name type="scientific">Ideonella alba</name>
    <dbReference type="NCBI Taxonomy" id="2824118"/>
    <lineage>
        <taxon>Bacteria</taxon>
        <taxon>Pseudomonadati</taxon>
        <taxon>Pseudomonadota</taxon>
        <taxon>Betaproteobacteria</taxon>
        <taxon>Burkholderiales</taxon>
        <taxon>Sphaerotilaceae</taxon>
        <taxon>Ideonella</taxon>
    </lineage>
</organism>
<accession>A0A941BCY1</accession>
<proteinExistence type="predicted"/>
<evidence type="ECO:0000259" key="1">
    <source>
        <dbReference type="Pfam" id="PF06114"/>
    </source>
</evidence>
<protein>
    <submittedName>
        <fullName evidence="2">ImmA/IrrE family metallo-endopeptidase</fullName>
    </submittedName>
</protein>
<sequence length="275" mass="30593">MTPGERAEARIAELGISDPRDIDVDAIAFDARMLVEYEALEGCEAMLVGAGDRAIATIRPSSVRGRERFSVGHELGHWELHRGKSFACRADDPDRNLTSDKPREREADEYSAHLLMPAVFFGPAVKALGKPGFKELDGLSNDYETSLLATAIRLADIDTLPVIVACYSAQGLKWSKPAKHVPRRWWLRSRLDDDSFAHGLLTAGTRVASARKQPGEVWFENDDAENYEVTEECIPGKAGEVLVLLYLSSPMLDARFDPNVGIRRYNESGSYTKRR</sequence>
<dbReference type="EMBL" id="JAGQDD010000016">
    <property type="protein sequence ID" value="MBQ0932415.1"/>
    <property type="molecule type" value="Genomic_DNA"/>
</dbReference>
<gene>
    <name evidence="2" type="ORF">KAK03_18210</name>
</gene>